<evidence type="ECO:0000313" key="1">
    <source>
        <dbReference type="EMBL" id="MDX8045516.1"/>
    </source>
</evidence>
<accession>A0ACC6M3J1</accession>
<proteinExistence type="predicted"/>
<evidence type="ECO:0000313" key="2">
    <source>
        <dbReference type="Proteomes" id="UP001277972"/>
    </source>
</evidence>
<reference evidence="1" key="1">
    <citation type="submission" date="2023-11" db="EMBL/GenBank/DDBJ databases">
        <title>Gracilibacillus pellucida a moderately halophilic bacterium isolated from saline soil in Xinjiang province.</title>
        <authorList>
            <person name="Zhang Z."/>
            <person name="Tan F."/>
            <person name="Wang Y."/>
            <person name="Xia M."/>
        </authorList>
    </citation>
    <scope>NUCLEOTIDE SEQUENCE</scope>
    <source>
        <strain evidence="1">S3-1-1</strain>
    </source>
</reference>
<sequence>MLQSKLTSYIVKIAHAISVFMMILLAVTLFVGVLSRYVFSYSIPELEVLRNFSLMWLVFIGSALAVKEKMHLEIDIFSDYISERINRIRLLVVFILSIFGMGILVFIGIAAFQSGLNRTELVPIRILSTQPTLIYYYSAFLVGSILMLYFHLINSRELLARNEVKKK</sequence>
<keyword evidence="2" id="KW-1185">Reference proteome</keyword>
<dbReference type="Proteomes" id="UP001277972">
    <property type="component" value="Unassembled WGS sequence"/>
</dbReference>
<organism evidence="1 2">
    <name type="scientific">Gracilibacillus pellucidus</name>
    <dbReference type="NCBI Taxonomy" id="3095368"/>
    <lineage>
        <taxon>Bacteria</taxon>
        <taxon>Bacillati</taxon>
        <taxon>Bacillota</taxon>
        <taxon>Bacilli</taxon>
        <taxon>Bacillales</taxon>
        <taxon>Bacillaceae</taxon>
        <taxon>Gracilibacillus</taxon>
    </lineage>
</organism>
<dbReference type="EMBL" id="JAWZSR010000003">
    <property type="protein sequence ID" value="MDX8045516.1"/>
    <property type="molecule type" value="Genomic_DNA"/>
</dbReference>
<comment type="caution">
    <text evidence="1">The sequence shown here is derived from an EMBL/GenBank/DDBJ whole genome shotgun (WGS) entry which is preliminary data.</text>
</comment>
<protein>
    <submittedName>
        <fullName evidence="1">TRAP transporter small permease subunit</fullName>
    </submittedName>
</protein>
<name>A0ACC6M3J1_9BACI</name>
<gene>
    <name evidence="1" type="ORF">SH601_05905</name>
</gene>